<dbReference type="SUPFAM" id="SSF81901">
    <property type="entry name" value="HCP-like"/>
    <property type="match status" value="1"/>
</dbReference>
<dbReference type="AlphaFoldDB" id="A0AAD9KQV4"/>
<evidence type="ECO:0000313" key="4">
    <source>
        <dbReference type="EMBL" id="KAK2175700.1"/>
    </source>
</evidence>
<organism evidence="4 5">
    <name type="scientific">Ridgeia piscesae</name>
    <name type="common">Tubeworm</name>
    <dbReference type="NCBI Taxonomy" id="27915"/>
    <lineage>
        <taxon>Eukaryota</taxon>
        <taxon>Metazoa</taxon>
        <taxon>Spiralia</taxon>
        <taxon>Lophotrochozoa</taxon>
        <taxon>Annelida</taxon>
        <taxon>Polychaeta</taxon>
        <taxon>Sedentaria</taxon>
        <taxon>Canalipalpata</taxon>
        <taxon>Sabellida</taxon>
        <taxon>Siboglinidae</taxon>
        <taxon>Ridgeia</taxon>
    </lineage>
</organism>
<accession>A0AAD9KQV4</accession>
<dbReference type="InterPro" id="IPR040239">
    <property type="entry name" value="HcpB-like"/>
</dbReference>
<proteinExistence type="inferred from homology"/>
<dbReference type="PANTHER" id="PTHR13891">
    <property type="entry name" value="CYTOCHROME C OXIDASE ASSEMBLY FACTOR 7"/>
    <property type="match status" value="1"/>
</dbReference>
<evidence type="ECO:0000313" key="5">
    <source>
        <dbReference type="Proteomes" id="UP001209878"/>
    </source>
</evidence>
<comment type="caution">
    <text evidence="4">The sequence shown here is derived from an EMBL/GenBank/DDBJ whole genome shotgun (WGS) entry which is preliminary data.</text>
</comment>
<dbReference type="SMART" id="SM00671">
    <property type="entry name" value="SEL1"/>
    <property type="match status" value="4"/>
</dbReference>
<dbReference type="Proteomes" id="UP001209878">
    <property type="component" value="Unassembled WGS sequence"/>
</dbReference>
<comment type="similarity">
    <text evidence="1">Belongs to the hcp beta-lactamase family.</text>
</comment>
<sequence>MDFYEFLKKDEAAEYVKRVGIEYRFDCYHENVIEGCHRLADFLEAFDKDFGKARLVFEKNCVENKYGRSCFKLGNYTMIGRGGDKNLQDAYKAFKLGCEYDDGASCHNAGLMHQTKRREGKEDFVEAAKLLEHGCDLDYVNSCQILSTMYITGKPGLEKDMAKAFKAGFKACEGGHMYACANISQMYKRGDGVQQSDELAAKYKEKAKELYQKVTEFDQQELKFGE</sequence>
<evidence type="ECO:0008006" key="6">
    <source>
        <dbReference type="Google" id="ProtNLM"/>
    </source>
</evidence>
<dbReference type="InterPro" id="IPR011990">
    <property type="entry name" value="TPR-like_helical_dom_sf"/>
</dbReference>
<keyword evidence="5" id="KW-1185">Reference proteome</keyword>
<keyword evidence="2" id="KW-0677">Repeat</keyword>
<protein>
    <recommendedName>
        <fullName evidence="6">Cytochrome c oxidase assembly factor 7</fullName>
    </recommendedName>
</protein>
<dbReference type="Gene3D" id="1.25.40.10">
    <property type="entry name" value="Tetratricopeptide repeat domain"/>
    <property type="match status" value="1"/>
</dbReference>
<feature type="coiled-coil region" evidence="3">
    <location>
        <begin position="193"/>
        <end position="220"/>
    </location>
</feature>
<gene>
    <name evidence="4" type="ORF">NP493_710g01021</name>
</gene>
<dbReference type="PANTHER" id="PTHR13891:SF1">
    <property type="entry name" value="CYTOCHROME C OXIDASE ASSEMBLY FACTOR 7"/>
    <property type="match status" value="1"/>
</dbReference>
<dbReference type="EMBL" id="JAODUO010000712">
    <property type="protein sequence ID" value="KAK2175700.1"/>
    <property type="molecule type" value="Genomic_DNA"/>
</dbReference>
<evidence type="ECO:0000256" key="3">
    <source>
        <dbReference type="SAM" id="Coils"/>
    </source>
</evidence>
<dbReference type="GO" id="GO:0005758">
    <property type="term" value="C:mitochondrial intermembrane space"/>
    <property type="evidence" value="ECO:0007669"/>
    <property type="project" value="TreeGrafter"/>
</dbReference>
<evidence type="ECO:0000256" key="1">
    <source>
        <dbReference type="ARBA" id="ARBA00008486"/>
    </source>
</evidence>
<name>A0AAD9KQV4_RIDPI</name>
<keyword evidence="3" id="KW-0175">Coiled coil</keyword>
<reference evidence="4" key="1">
    <citation type="journal article" date="2023" name="Mol. Biol. Evol.">
        <title>Third-Generation Sequencing Reveals the Adaptive Role of the Epigenome in Three Deep-Sea Polychaetes.</title>
        <authorList>
            <person name="Perez M."/>
            <person name="Aroh O."/>
            <person name="Sun Y."/>
            <person name="Lan Y."/>
            <person name="Juniper S.K."/>
            <person name="Young C.R."/>
            <person name="Angers B."/>
            <person name="Qian P.Y."/>
        </authorList>
    </citation>
    <scope>NUCLEOTIDE SEQUENCE</scope>
    <source>
        <strain evidence="4">R07B-5</strain>
    </source>
</reference>
<evidence type="ECO:0000256" key="2">
    <source>
        <dbReference type="ARBA" id="ARBA00022737"/>
    </source>
</evidence>
<dbReference type="InterPro" id="IPR006597">
    <property type="entry name" value="Sel1-like"/>
</dbReference>